<feature type="modified residue" description="N6-(pyridoxal phosphate)lysine" evidence="4">
    <location>
        <position position="182"/>
    </location>
</feature>
<dbReference type="PANTHER" id="PTHR30244">
    <property type="entry name" value="TRANSAMINASE"/>
    <property type="match status" value="1"/>
</dbReference>
<dbReference type="PATRIC" id="fig|43658.6.peg.3980"/>
<evidence type="ECO:0000313" key="7">
    <source>
        <dbReference type="Proteomes" id="UP000036850"/>
    </source>
</evidence>
<dbReference type="EMBL" id="LFZX01000391">
    <property type="protein sequence ID" value="KNC65117.1"/>
    <property type="molecule type" value="Genomic_DNA"/>
</dbReference>
<evidence type="ECO:0000256" key="5">
    <source>
        <dbReference type="RuleBase" id="RU004508"/>
    </source>
</evidence>
<feature type="active site" description="Proton acceptor" evidence="3">
    <location>
        <position position="182"/>
    </location>
</feature>
<reference evidence="7" key="1">
    <citation type="submission" date="2015-07" db="EMBL/GenBank/DDBJ databases">
        <title>Draft genome sequence of a Pseudoalteromonas rubra strain, OCN096, isolated from Kaneohe Bay, Oahu, Hawaii.</title>
        <authorList>
            <person name="Beurmann S."/>
            <person name="Ushijima B."/>
            <person name="Belcaid M."/>
            <person name="Callahan S.M."/>
            <person name="Aeby G.S."/>
        </authorList>
    </citation>
    <scope>NUCLEOTIDE SEQUENCE [LARGE SCALE GENOMIC DNA]</scope>
    <source>
        <strain evidence="7">OCN096</strain>
    </source>
</reference>
<evidence type="ECO:0000256" key="1">
    <source>
        <dbReference type="ARBA" id="ARBA00022898"/>
    </source>
</evidence>
<dbReference type="InterPro" id="IPR015421">
    <property type="entry name" value="PyrdxlP-dep_Trfase_major"/>
</dbReference>
<organism evidence="6 7">
    <name type="scientific">Pseudoalteromonas rubra</name>
    <dbReference type="NCBI Taxonomy" id="43658"/>
    <lineage>
        <taxon>Bacteria</taxon>
        <taxon>Pseudomonadati</taxon>
        <taxon>Pseudomonadota</taxon>
        <taxon>Gammaproteobacteria</taxon>
        <taxon>Alteromonadales</taxon>
        <taxon>Pseudoalteromonadaceae</taxon>
        <taxon>Pseudoalteromonas</taxon>
    </lineage>
</organism>
<dbReference type="Proteomes" id="UP000036850">
    <property type="component" value="Unassembled WGS sequence"/>
</dbReference>
<gene>
    <name evidence="6" type="ORF">AC626_25165</name>
</gene>
<evidence type="ECO:0000313" key="6">
    <source>
        <dbReference type="EMBL" id="KNC65117.1"/>
    </source>
</evidence>
<dbReference type="GO" id="GO:0008483">
    <property type="term" value="F:transaminase activity"/>
    <property type="evidence" value="ECO:0007669"/>
    <property type="project" value="UniProtKB-KW"/>
</dbReference>
<evidence type="ECO:0000256" key="4">
    <source>
        <dbReference type="PIRSR" id="PIRSR000390-2"/>
    </source>
</evidence>
<dbReference type="OrthoDB" id="9804264at2"/>
<evidence type="ECO:0000256" key="2">
    <source>
        <dbReference type="ARBA" id="ARBA00037999"/>
    </source>
</evidence>
<dbReference type="AlphaFoldDB" id="A0A0L0EL00"/>
<dbReference type="Pfam" id="PF01041">
    <property type="entry name" value="DegT_DnrJ_EryC1"/>
    <property type="match status" value="1"/>
</dbReference>
<comment type="similarity">
    <text evidence="2 5">Belongs to the DegT/DnrJ/EryC1 family.</text>
</comment>
<sequence length="353" mass="39485">MNINLNNPIKPDLKKLTKYLEQVEDNAWYTNFGQLHQQLTERLEAYLGVQNLLLVNNGTSALQVAAKALSANGVVTTPFSFIATASALKWQGHKVLFSDVDGKSWNLAAPEAIELVNQQDGFDTIVATHVYGNPCDVELIEAQQPSGVNVIYDAAHAFGVRVAERSVLTFGDASTLSFHATKLFHTVEGGAICFKKKEHFDIAKRLINFAQHHGEIGINAKMNEYQAAVGLVNLDIIDDVLSHRTHLFETYTRLLKNDFILPEWHDKASKNGAYFVIGCASSEERSKIESALQENNIQSRRYFEPAINTQFEDADSMPIAEDRVSKVLCLPLHYYMTVQDVERVCKVLKESKL</sequence>
<keyword evidence="1 4" id="KW-0663">Pyridoxal phosphate</keyword>
<comment type="caution">
    <text evidence="6">The sequence shown here is derived from an EMBL/GenBank/DDBJ whole genome shotgun (WGS) entry which is preliminary data.</text>
</comment>
<accession>A0A0L0EL00</accession>
<proteinExistence type="inferred from homology"/>
<evidence type="ECO:0000256" key="3">
    <source>
        <dbReference type="PIRSR" id="PIRSR000390-1"/>
    </source>
</evidence>
<dbReference type="SUPFAM" id="SSF53383">
    <property type="entry name" value="PLP-dependent transferases"/>
    <property type="match status" value="1"/>
</dbReference>
<keyword evidence="6" id="KW-0032">Aminotransferase</keyword>
<dbReference type="InterPro" id="IPR000653">
    <property type="entry name" value="DegT/StrS_aminotransferase"/>
</dbReference>
<keyword evidence="6" id="KW-0808">Transferase</keyword>
<dbReference type="InterPro" id="IPR015424">
    <property type="entry name" value="PyrdxlP-dep_Trfase"/>
</dbReference>
<protein>
    <submittedName>
        <fullName evidence="6">Aminotransferase DegT</fullName>
    </submittedName>
</protein>
<dbReference type="PIRSF" id="PIRSF000390">
    <property type="entry name" value="PLP_StrS"/>
    <property type="match status" value="1"/>
</dbReference>
<dbReference type="GO" id="GO:0000271">
    <property type="term" value="P:polysaccharide biosynthetic process"/>
    <property type="evidence" value="ECO:0007669"/>
    <property type="project" value="TreeGrafter"/>
</dbReference>
<dbReference type="Gene3D" id="3.40.640.10">
    <property type="entry name" value="Type I PLP-dependent aspartate aminotransferase-like (Major domain)"/>
    <property type="match status" value="1"/>
</dbReference>
<dbReference type="GO" id="GO:0030170">
    <property type="term" value="F:pyridoxal phosphate binding"/>
    <property type="evidence" value="ECO:0007669"/>
    <property type="project" value="TreeGrafter"/>
</dbReference>
<dbReference type="PANTHER" id="PTHR30244:SF9">
    <property type="entry name" value="PROTEIN RV3402C"/>
    <property type="match status" value="1"/>
</dbReference>
<name>A0A0L0EL00_9GAMM</name>